<dbReference type="AlphaFoldDB" id="A0A191T981"/>
<dbReference type="CDD" id="cd16892">
    <property type="entry name" value="LT_VirB1-like"/>
    <property type="match status" value="1"/>
</dbReference>
<evidence type="ECO:0000313" key="2">
    <source>
        <dbReference type="EMBL" id="ANI75657.1"/>
    </source>
</evidence>
<keyword evidence="2" id="KW-0614">Plasmid</keyword>
<protein>
    <submittedName>
        <fullName evidence="2">Conjugal transfer protein TraB</fullName>
    </submittedName>
</protein>
<dbReference type="Gene3D" id="1.10.530.10">
    <property type="match status" value="1"/>
</dbReference>
<evidence type="ECO:0000259" key="1">
    <source>
        <dbReference type="Pfam" id="PF01464"/>
    </source>
</evidence>
<reference evidence="2" key="1">
    <citation type="submission" date="2016-03" db="EMBL/GenBank/DDBJ databases">
        <title>Resistome analysis of KPC-2-producing Escherichia coli ST224 strain isolated in Brazil using whole genome sequencing.</title>
        <authorList>
            <person name="Rossi I.G."/>
            <person name="Araujo B.F."/>
            <person name="Cerdeira L.T."/>
            <person name="Campos P.A."/>
            <person name="Royer S."/>
            <person name="Ferreira M.L."/>
            <person name="Batistao D.W.F."/>
            <person name="Souza T.A."/>
            <person name="Vancan S.I.S."/>
            <person name="Lincopan N."/>
            <person name="Gontijo-Filho P.P."/>
            <person name="Ribas R.M."/>
        </authorList>
    </citation>
    <scope>NUCLEOTIDE SEQUENCE</scope>
    <source>
        <strain evidence="2">ECO37</strain>
        <plasmid evidence="2">ECO37P2</plasmid>
    </source>
</reference>
<feature type="domain" description="Transglycosylase SLT" evidence="1">
    <location>
        <begin position="17"/>
        <end position="114"/>
    </location>
</feature>
<geneLocation type="plasmid" evidence="2">
    <name>ECO37P2</name>
</geneLocation>
<dbReference type="Pfam" id="PF01464">
    <property type="entry name" value="SLT"/>
    <property type="match status" value="1"/>
</dbReference>
<sequence length="225" mass="24654">MVLAAPVLASLLMQCGGNVDPTTLQTIISVESDGNPYVVANVTKNTSHYFKSKDEAVHFVNELAKVGDKYSVGLGQIYVGNFKGYGLTNETAFDFCKNVTVASKIFEQCYYRAIDSGEYPDEQQALRAAASCYYSNNFTRGFKKEKNGKSYIDLANNAVNKIYSVPAMKPVGAGDSLTPVNNNLRRGIVYQQPEGDQPEMVESAINVKGNKPARAAWDVFNDFAK</sequence>
<name>A0A191T981_ECOLX</name>
<dbReference type="InterPro" id="IPR023346">
    <property type="entry name" value="Lysozyme-like_dom_sf"/>
</dbReference>
<accession>A0A191T981</accession>
<dbReference type="RefSeq" id="WP_079975744.1">
    <property type="nucleotide sequence ID" value="NZ_BFNT01000033.1"/>
</dbReference>
<proteinExistence type="predicted"/>
<dbReference type="SUPFAM" id="SSF53955">
    <property type="entry name" value="Lysozyme-like"/>
    <property type="match status" value="1"/>
</dbReference>
<dbReference type="InterPro" id="IPR008258">
    <property type="entry name" value="Transglycosylase_SLT_dom_1"/>
</dbReference>
<organism evidence="2">
    <name type="scientific">Escherichia coli</name>
    <dbReference type="NCBI Taxonomy" id="562"/>
    <lineage>
        <taxon>Bacteria</taxon>
        <taxon>Pseudomonadati</taxon>
        <taxon>Pseudomonadota</taxon>
        <taxon>Gammaproteobacteria</taxon>
        <taxon>Enterobacterales</taxon>
        <taxon>Enterobacteriaceae</taxon>
        <taxon>Escherichia</taxon>
    </lineage>
</organism>
<dbReference type="EMBL" id="KU963390">
    <property type="protein sequence ID" value="ANI75601.1"/>
    <property type="molecule type" value="Genomic_DNA"/>
</dbReference>
<dbReference type="EMBL" id="KU963390">
    <property type="protein sequence ID" value="ANI75657.1"/>
    <property type="molecule type" value="Genomic_DNA"/>
</dbReference>